<dbReference type="GO" id="GO:0005524">
    <property type="term" value="F:ATP binding"/>
    <property type="evidence" value="ECO:0007669"/>
    <property type="project" value="UniProtKB-KW"/>
</dbReference>
<evidence type="ECO:0000256" key="1">
    <source>
        <dbReference type="ARBA" id="ARBA00022741"/>
    </source>
</evidence>
<sequence length="368" mass="42106">MTPIEFCSLEKFIRPSTPEHEIIRIENLSSHHRTGSYRDPINTDLLDRSYTAFHQSSMIQKEQEQEANEQDYLIFHRPHFPHLKRPVLRVNPPKSPAALFLSYAAPVNTTLPSLSVLGNKYVLQDVIGYGSSCIVRKAVDQTTQEIVAVKIAHGSLSLQKELETWQSLHHPFVLSLKYTWIEKDTYYLVSNYCAHGDLLSYLNQQRCLDEKEAKRLFRQLCQGIQYLHQQCRLCHKDLKLENILLDYAFNVKICDFGLALSLDQQEQEMTGGSLAYVAPEQLMSAEALANTATDVWSLGVILYGLVVGNLPFMEGYDLKLRQAIMKGQFAIPCHLSKNLQELIVSCLAYDPKQRWTITDILNSLWLMS</sequence>
<dbReference type="Proteomes" id="UP000093000">
    <property type="component" value="Unassembled WGS sequence"/>
</dbReference>
<dbReference type="SMART" id="SM00220">
    <property type="entry name" value="S_TKc"/>
    <property type="match status" value="1"/>
</dbReference>
<dbReference type="STRING" id="101091.A0A1C7NP47"/>
<comment type="caution">
    <text evidence="4">The sequence shown here is derived from an EMBL/GenBank/DDBJ whole genome shotgun (WGS) entry which is preliminary data.</text>
</comment>
<dbReference type="InterPro" id="IPR011009">
    <property type="entry name" value="Kinase-like_dom_sf"/>
</dbReference>
<keyword evidence="5" id="KW-1185">Reference proteome</keyword>
<accession>A0A1C7NP47</accession>
<dbReference type="GO" id="GO:0004674">
    <property type="term" value="F:protein serine/threonine kinase activity"/>
    <property type="evidence" value="ECO:0007669"/>
    <property type="project" value="TreeGrafter"/>
</dbReference>
<dbReference type="Pfam" id="PF00069">
    <property type="entry name" value="Pkinase"/>
    <property type="match status" value="1"/>
</dbReference>
<evidence type="ECO:0000313" key="4">
    <source>
        <dbReference type="EMBL" id="OBZ89034.1"/>
    </source>
</evidence>
<evidence type="ECO:0000259" key="3">
    <source>
        <dbReference type="PROSITE" id="PS50011"/>
    </source>
</evidence>
<feature type="domain" description="Protein kinase" evidence="3">
    <location>
        <begin position="121"/>
        <end position="366"/>
    </location>
</feature>
<dbReference type="OrthoDB" id="4062651at2759"/>
<evidence type="ECO:0000313" key="5">
    <source>
        <dbReference type="Proteomes" id="UP000093000"/>
    </source>
</evidence>
<keyword evidence="4" id="KW-0808">Transferase</keyword>
<keyword evidence="1" id="KW-0547">Nucleotide-binding</keyword>
<dbReference type="PANTHER" id="PTHR24346">
    <property type="entry name" value="MAP/MICROTUBULE AFFINITY-REGULATING KINASE"/>
    <property type="match status" value="1"/>
</dbReference>
<proteinExistence type="predicted"/>
<dbReference type="PANTHER" id="PTHR24346:SF76">
    <property type="entry name" value="NON-SPECIFIC SERINE_THREONINE PROTEIN KINASE"/>
    <property type="match status" value="1"/>
</dbReference>
<dbReference type="EMBL" id="LUGH01000117">
    <property type="protein sequence ID" value="OBZ89034.1"/>
    <property type="molecule type" value="Genomic_DNA"/>
</dbReference>
<gene>
    <name evidence="4" type="primary">Mark2_3</name>
    <name evidence="4" type="ORF">A0J61_02904</name>
</gene>
<dbReference type="InterPro" id="IPR000719">
    <property type="entry name" value="Prot_kinase_dom"/>
</dbReference>
<dbReference type="SUPFAM" id="SSF56112">
    <property type="entry name" value="Protein kinase-like (PK-like)"/>
    <property type="match status" value="1"/>
</dbReference>
<keyword evidence="2" id="KW-0067">ATP-binding</keyword>
<dbReference type="InterPro" id="IPR008271">
    <property type="entry name" value="Ser/Thr_kinase_AS"/>
</dbReference>
<organism evidence="4 5">
    <name type="scientific">Choanephora cucurbitarum</name>
    <dbReference type="NCBI Taxonomy" id="101091"/>
    <lineage>
        <taxon>Eukaryota</taxon>
        <taxon>Fungi</taxon>
        <taxon>Fungi incertae sedis</taxon>
        <taxon>Mucoromycota</taxon>
        <taxon>Mucoromycotina</taxon>
        <taxon>Mucoromycetes</taxon>
        <taxon>Mucorales</taxon>
        <taxon>Mucorineae</taxon>
        <taxon>Choanephoraceae</taxon>
        <taxon>Choanephoroideae</taxon>
        <taxon>Choanephora</taxon>
    </lineage>
</organism>
<dbReference type="PROSITE" id="PS50011">
    <property type="entry name" value="PROTEIN_KINASE_DOM"/>
    <property type="match status" value="1"/>
</dbReference>
<dbReference type="GO" id="GO:0035556">
    <property type="term" value="P:intracellular signal transduction"/>
    <property type="evidence" value="ECO:0007669"/>
    <property type="project" value="TreeGrafter"/>
</dbReference>
<evidence type="ECO:0000256" key="2">
    <source>
        <dbReference type="ARBA" id="ARBA00022840"/>
    </source>
</evidence>
<protein>
    <submittedName>
        <fullName evidence="4">Serine/threonine-protein kinase MARK2</fullName>
    </submittedName>
</protein>
<keyword evidence="4" id="KW-0418">Kinase</keyword>
<dbReference type="Gene3D" id="1.10.510.10">
    <property type="entry name" value="Transferase(Phosphotransferase) domain 1"/>
    <property type="match status" value="1"/>
</dbReference>
<dbReference type="FunFam" id="1.10.510.10:FF:000571">
    <property type="entry name" value="Maternal embryonic leucine zipper kinase"/>
    <property type="match status" value="1"/>
</dbReference>
<dbReference type="GO" id="GO:0000226">
    <property type="term" value="P:microtubule cytoskeleton organization"/>
    <property type="evidence" value="ECO:0007669"/>
    <property type="project" value="TreeGrafter"/>
</dbReference>
<dbReference type="GO" id="GO:0005737">
    <property type="term" value="C:cytoplasm"/>
    <property type="evidence" value="ECO:0007669"/>
    <property type="project" value="TreeGrafter"/>
</dbReference>
<reference evidence="4 5" key="1">
    <citation type="submission" date="2016-03" db="EMBL/GenBank/DDBJ databases">
        <title>Choanephora cucurbitarum.</title>
        <authorList>
            <person name="Min B."/>
            <person name="Park H."/>
            <person name="Park J.-H."/>
            <person name="Shin H.-D."/>
            <person name="Choi I.-G."/>
        </authorList>
    </citation>
    <scope>NUCLEOTIDE SEQUENCE [LARGE SCALE GENOMIC DNA]</scope>
    <source>
        <strain evidence="4 5">KUS-F28377</strain>
    </source>
</reference>
<dbReference type="AlphaFoldDB" id="A0A1C7NP47"/>
<dbReference type="InParanoid" id="A0A1C7NP47"/>
<dbReference type="PROSITE" id="PS00108">
    <property type="entry name" value="PROTEIN_KINASE_ST"/>
    <property type="match status" value="1"/>
</dbReference>
<name>A0A1C7NP47_9FUNG</name>